<dbReference type="PANTHER" id="PTHR35201">
    <property type="entry name" value="TERPENE SYNTHASE"/>
    <property type="match status" value="1"/>
</dbReference>
<dbReference type="InterPro" id="IPR034686">
    <property type="entry name" value="Terpene_cyclase-like_2"/>
</dbReference>
<evidence type="ECO:0000256" key="2">
    <source>
        <dbReference type="ARBA" id="ARBA00006333"/>
    </source>
</evidence>
<evidence type="ECO:0000256" key="5">
    <source>
        <dbReference type="ARBA" id="ARBA00023239"/>
    </source>
</evidence>
<organism evidence="7 8">
    <name type="scientific">Marasmiellus scandens</name>
    <dbReference type="NCBI Taxonomy" id="2682957"/>
    <lineage>
        <taxon>Eukaryota</taxon>
        <taxon>Fungi</taxon>
        <taxon>Dikarya</taxon>
        <taxon>Basidiomycota</taxon>
        <taxon>Agaricomycotina</taxon>
        <taxon>Agaricomycetes</taxon>
        <taxon>Agaricomycetidae</taxon>
        <taxon>Agaricales</taxon>
        <taxon>Marasmiineae</taxon>
        <taxon>Omphalotaceae</taxon>
        <taxon>Marasmiellus</taxon>
    </lineage>
</organism>
<name>A0ABR1JNQ0_9AGAR</name>
<protein>
    <recommendedName>
        <fullName evidence="6">Terpene synthase</fullName>
        <ecNumber evidence="6">4.2.3.-</ecNumber>
    </recommendedName>
</protein>
<keyword evidence="3 6" id="KW-0479">Metal-binding</keyword>
<keyword evidence="8" id="KW-1185">Reference proteome</keyword>
<dbReference type="PANTHER" id="PTHR35201:SF4">
    <property type="entry name" value="BETA-PINACENE SYNTHASE-RELATED"/>
    <property type="match status" value="1"/>
</dbReference>
<keyword evidence="5 6" id="KW-0456">Lyase</keyword>
<evidence type="ECO:0000313" key="8">
    <source>
        <dbReference type="Proteomes" id="UP001498398"/>
    </source>
</evidence>
<reference evidence="7 8" key="1">
    <citation type="submission" date="2024-01" db="EMBL/GenBank/DDBJ databases">
        <title>A draft genome for the cacao thread blight pathogen Marasmiellus scandens.</title>
        <authorList>
            <person name="Baruah I.K."/>
            <person name="Leung J."/>
            <person name="Bukari Y."/>
            <person name="Amoako-Attah I."/>
            <person name="Meinhardt L.W."/>
            <person name="Bailey B.A."/>
            <person name="Cohen S.P."/>
        </authorList>
    </citation>
    <scope>NUCLEOTIDE SEQUENCE [LARGE SCALE GENOMIC DNA]</scope>
    <source>
        <strain evidence="7 8">GH-19</strain>
    </source>
</reference>
<evidence type="ECO:0000256" key="1">
    <source>
        <dbReference type="ARBA" id="ARBA00001946"/>
    </source>
</evidence>
<comment type="caution">
    <text evidence="7">The sequence shown here is derived from an EMBL/GenBank/DDBJ whole genome shotgun (WGS) entry which is preliminary data.</text>
</comment>
<evidence type="ECO:0000256" key="4">
    <source>
        <dbReference type="ARBA" id="ARBA00022842"/>
    </source>
</evidence>
<keyword evidence="4 6" id="KW-0460">Magnesium</keyword>
<dbReference type="SUPFAM" id="SSF48576">
    <property type="entry name" value="Terpenoid synthases"/>
    <property type="match status" value="1"/>
</dbReference>
<dbReference type="Pfam" id="PF19086">
    <property type="entry name" value="Terpene_syn_C_2"/>
    <property type="match status" value="1"/>
</dbReference>
<comment type="similarity">
    <text evidence="2 6">Belongs to the terpene synthase family.</text>
</comment>
<evidence type="ECO:0000313" key="7">
    <source>
        <dbReference type="EMBL" id="KAK7463558.1"/>
    </source>
</evidence>
<dbReference type="Gene3D" id="1.10.600.10">
    <property type="entry name" value="Farnesyl Diphosphate Synthase"/>
    <property type="match status" value="1"/>
</dbReference>
<dbReference type="EC" id="4.2.3.-" evidence="6"/>
<evidence type="ECO:0000256" key="3">
    <source>
        <dbReference type="ARBA" id="ARBA00022723"/>
    </source>
</evidence>
<proteinExistence type="inferred from homology"/>
<dbReference type="InterPro" id="IPR008949">
    <property type="entry name" value="Isoprenoid_synthase_dom_sf"/>
</dbReference>
<sequence length="395" mass="45086">MTSAPITIVNARISRISRILEAIHEYGHHLGSPLAHRRFKGKNFGQPNQETTAMTVSKQNSTQVIYRLPDLHEKWPFPRTMSFWHQEVSPVSADWVESFGLFSEAHKRRFRKINCGLLASLAYPYHTREELRPAADLMNVLFAVDDISDELTADEVKNLSDICLDALRNPDKSRPQGEHPVGQLHKDFMLQLKESSSQTTLRRFIPSYERYLEAVLYEAADRESHIIRGSIDDYLALRRYTGAIKPSFDLILLPVEIPDEVLLDPRIVNLEMIAIDMVAVANDVVSFNVEQARGDIHNAVIVVMHQKGLSVQEAMDDVNEWYNQRGKDFLDAMLDLPECSSNAVREKLKWYVHGLGNWVTANYEWSFGSKRFFGSLNDSIKETGMMTLLPKEPTA</sequence>
<gene>
    <name evidence="7" type="ORF">VKT23_006905</name>
</gene>
<comment type="cofactor">
    <cofactor evidence="1 6">
        <name>Mg(2+)</name>
        <dbReference type="ChEBI" id="CHEBI:18420"/>
    </cofactor>
</comment>
<accession>A0ABR1JNQ0</accession>
<evidence type="ECO:0000256" key="6">
    <source>
        <dbReference type="RuleBase" id="RU366034"/>
    </source>
</evidence>
<dbReference type="Proteomes" id="UP001498398">
    <property type="component" value="Unassembled WGS sequence"/>
</dbReference>
<dbReference type="SFLD" id="SFLDG01020">
    <property type="entry name" value="Terpene_Cyclase_Like_2"/>
    <property type="match status" value="1"/>
</dbReference>
<dbReference type="EMBL" id="JBANRG010000009">
    <property type="protein sequence ID" value="KAK7463558.1"/>
    <property type="molecule type" value="Genomic_DNA"/>
</dbReference>
<dbReference type="SFLD" id="SFLDS00005">
    <property type="entry name" value="Isoprenoid_Synthase_Type_I"/>
    <property type="match status" value="1"/>
</dbReference>